<evidence type="ECO:0000256" key="1">
    <source>
        <dbReference type="ARBA" id="ARBA00008791"/>
    </source>
</evidence>
<gene>
    <name evidence="3" type="ORF">GCM10010136_25890</name>
</gene>
<organism evidence="3 4">
    <name type="scientific">Limoniibacter endophyticus</name>
    <dbReference type="NCBI Taxonomy" id="1565040"/>
    <lineage>
        <taxon>Bacteria</taxon>
        <taxon>Pseudomonadati</taxon>
        <taxon>Pseudomonadota</taxon>
        <taxon>Alphaproteobacteria</taxon>
        <taxon>Hyphomicrobiales</taxon>
        <taxon>Bartonellaceae</taxon>
        <taxon>Limoniibacter</taxon>
    </lineage>
</organism>
<dbReference type="RefSeq" id="WP_189490821.1">
    <property type="nucleotide sequence ID" value="NZ_BMZO01000008.1"/>
</dbReference>
<comment type="caution">
    <text evidence="3">The sequence shown here is derived from an EMBL/GenBank/DDBJ whole genome shotgun (WGS) entry which is preliminary data.</text>
</comment>
<dbReference type="Gene3D" id="3.40.50.12370">
    <property type="match status" value="1"/>
</dbReference>
<proteinExistence type="inferred from homology"/>
<feature type="domain" description="UspA" evidence="2">
    <location>
        <begin position="154"/>
        <end position="272"/>
    </location>
</feature>
<accession>A0A8J3DJX6</accession>
<dbReference type="EMBL" id="BMZO01000008">
    <property type="protein sequence ID" value="GHC75693.1"/>
    <property type="molecule type" value="Genomic_DNA"/>
</dbReference>
<dbReference type="CDD" id="cd00293">
    <property type="entry name" value="USP-like"/>
    <property type="match status" value="1"/>
</dbReference>
<keyword evidence="4" id="KW-1185">Reference proteome</keyword>
<sequence>MAYRTIVAVIQNELDHDRLLNFVLPFARQNEAHVIGCHAEALPVSYTTPMGFPDVALVQETTAVNEERAKAMASVFSQRTAAEGIPSEWRSIESFSGDSALSALSAARSADLMISMHPGSSDASFSQANLETLLAEAGRPMIFVPPEGALPTSFSRILIAWNGSREATRAVFDALPLLKRSDIVEILTIDAERNGERDAATGKQIAASLSRHGINTRITDTASSNSDVATRIQEHVESTRPDLVVMGGYSRSWLREFLFGGTTRAMLKAMPAAIFMSR</sequence>
<dbReference type="Proteomes" id="UP000641137">
    <property type="component" value="Unassembled WGS sequence"/>
</dbReference>
<evidence type="ECO:0000313" key="3">
    <source>
        <dbReference type="EMBL" id="GHC75693.1"/>
    </source>
</evidence>
<comment type="similarity">
    <text evidence="1">Belongs to the universal stress protein A family.</text>
</comment>
<reference evidence="3" key="1">
    <citation type="journal article" date="2014" name="Int. J. Syst. Evol. Microbiol.">
        <title>Complete genome sequence of Corynebacterium casei LMG S-19264T (=DSM 44701T), isolated from a smear-ripened cheese.</title>
        <authorList>
            <consortium name="US DOE Joint Genome Institute (JGI-PGF)"/>
            <person name="Walter F."/>
            <person name="Albersmeier A."/>
            <person name="Kalinowski J."/>
            <person name="Ruckert C."/>
        </authorList>
    </citation>
    <scope>NUCLEOTIDE SEQUENCE</scope>
    <source>
        <strain evidence="3">KCTC 42097</strain>
    </source>
</reference>
<dbReference type="AlphaFoldDB" id="A0A8J3DJX6"/>
<evidence type="ECO:0000259" key="2">
    <source>
        <dbReference type="Pfam" id="PF00582"/>
    </source>
</evidence>
<reference evidence="3" key="2">
    <citation type="submission" date="2020-09" db="EMBL/GenBank/DDBJ databases">
        <authorList>
            <person name="Sun Q."/>
            <person name="Kim S."/>
        </authorList>
    </citation>
    <scope>NUCLEOTIDE SEQUENCE</scope>
    <source>
        <strain evidence="3">KCTC 42097</strain>
    </source>
</reference>
<dbReference type="SUPFAM" id="SSF52402">
    <property type="entry name" value="Adenine nucleotide alpha hydrolases-like"/>
    <property type="match status" value="2"/>
</dbReference>
<dbReference type="PANTHER" id="PTHR46268">
    <property type="entry name" value="STRESS RESPONSE PROTEIN NHAX"/>
    <property type="match status" value="1"/>
</dbReference>
<name>A0A8J3DJX6_9HYPH</name>
<dbReference type="Pfam" id="PF00582">
    <property type="entry name" value="Usp"/>
    <property type="match status" value="1"/>
</dbReference>
<protein>
    <submittedName>
        <fullName evidence="3">Universal stress protein</fullName>
    </submittedName>
</protein>
<dbReference type="PANTHER" id="PTHR46268:SF15">
    <property type="entry name" value="UNIVERSAL STRESS PROTEIN HP_0031"/>
    <property type="match status" value="1"/>
</dbReference>
<evidence type="ECO:0000313" key="4">
    <source>
        <dbReference type="Proteomes" id="UP000641137"/>
    </source>
</evidence>
<dbReference type="InterPro" id="IPR006016">
    <property type="entry name" value="UspA"/>
</dbReference>